<dbReference type="AlphaFoldDB" id="A0A814DHU9"/>
<keyword evidence="8" id="KW-1185">Reference proteome</keyword>
<dbReference type="SMART" id="SM00177">
    <property type="entry name" value="ARF"/>
    <property type="match status" value="1"/>
</dbReference>
<dbReference type="SMART" id="SM00175">
    <property type="entry name" value="RAB"/>
    <property type="match status" value="1"/>
</dbReference>
<dbReference type="CDD" id="cd00878">
    <property type="entry name" value="Arf_Arl"/>
    <property type="match status" value="1"/>
</dbReference>
<dbReference type="Pfam" id="PF00025">
    <property type="entry name" value="Arf"/>
    <property type="match status" value="1"/>
</dbReference>
<feature type="binding site" evidence="5">
    <location>
        <position position="34"/>
    </location>
    <ligand>
        <name>Mg(2+)</name>
        <dbReference type="ChEBI" id="CHEBI:18420"/>
    </ligand>
</feature>
<dbReference type="GO" id="GO:0005525">
    <property type="term" value="F:GTP binding"/>
    <property type="evidence" value="ECO:0007669"/>
    <property type="project" value="UniProtKB-KW"/>
</dbReference>
<dbReference type="NCBIfam" id="TIGR00231">
    <property type="entry name" value="small_GTP"/>
    <property type="match status" value="1"/>
</dbReference>
<keyword evidence="3 4" id="KW-0342">GTP-binding</keyword>
<organism evidence="7 8">
    <name type="scientific">Brachionus calyciflorus</name>
    <dbReference type="NCBI Taxonomy" id="104777"/>
    <lineage>
        <taxon>Eukaryota</taxon>
        <taxon>Metazoa</taxon>
        <taxon>Spiralia</taxon>
        <taxon>Gnathifera</taxon>
        <taxon>Rotifera</taxon>
        <taxon>Eurotatoria</taxon>
        <taxon>Monogononta</taxon>
        <taxon>Pseudotrocha</taxon>
        <taxon>Ploima</taxon>
        <taxon>Brachionidae</taxon>
        <taxon>Brachionus</taxon>
    </lineage>
</organism>
<feature type="binding site" evidence="4">
    <location>
        <position position="74"/>
    </location>
    <ligand>
        <name>GTP</name>
        <dbReference type="ChEBI" id="CHEBI:37565"/>
    </ligand>
</feature>
<dbReference type="InterPro" id="IPR005225">
    <property type="entry name" value="Small_GTP-bd"/>
</dbReference>
<keyword evidence="2 4" id="KW-0547">Nucleotide-binding</keyword>
<dbReference type="InterPro" id="IPR006689">
    <property type="entry name" value="Small_GTPase_ARF/SAR"/>
</dbReference>
<dbReference type="GO" id="GO:0046872">
    <property type="term" value="F:metal ion binding"/>
    <property type="evidence" value="ECO:0007669"/>
    <property type="project" value="UniProtKB-KW"/>
</dbReference>
<keyword evidence="5" id="KW-0460">Magnesium</keyword>
<feature type="binding site" evidence="4">
    <location>
        <begin position="130"/>
        <end position="133"/>
    </location>
    <ligand>
        <name>GTP</name>
        <dbReference type="ChEBI" id="CHEBI:37565"/>
    </ligand>
</feature>
<comment type="caution">
    <text evidence="7">The sequence shown here is derived from an EMBL/GenBank/DDBJ whole genome shotgun (WGS) entry which is preliminary data.</text>
</comment>
<comment type="similarity">
    <text evidence="1 6">Belongs to the small GTPase superfamily. Arf family.</text>
</comment>
<dbReference type="Gene3D" id="3.40.50.300">
    <property type="entry name" value="P-loop containing nucleotide triphosphate hydrolases"/>
    <property type="match status" value="1"/>
</dbReference>
<evidence type="ECO:0000256" key="4">
    <source>
        <dbReference type="PIRSR" id="PIRSR606689-1"/>
    </source>
</evidence>
<dbReference type="SMART" id="SM00178">
    <property type="entry name" value="SAR"/>
    <property type="match status" value="1"/>
</dbReference>
<dbReference type="SUPFAM" id="SSF52540">
    <property type="entry name" value="P-loop containing nucleoside triphosphate hydrolases"/>
    <property type="match status" value="1"/>
</dbReference>
<protein>
    <submittedName>
        <fullName evidence="7">Uncharacterized protein</fullName>
    </submittedName>
</protein>
<dbReference type="InterPro" id="IPR024156">
    <property type="entry name" value="Small_GTPase_ARF"/>
</dbReference>
<evidence type="ECO:0000256" key="1">
    <source>
        <dbReference type="ARBA" id="ARBA00010290"/>
    </source>
</evidence>
<feature type="binding site" evidence="4">
    <location>
        <begin position="27"/>
        <end position="34"/>
    </location>
    <ligand>
        <name>GTP</name>
        <dbReference type="ChEBI" id="CHEBI:37565"/>
    </ligand>
</feature>
<feature type="binding site" evidence="5">
    <location>
        <position position="51"/>
    </location>
    <ligand>
        <name>Mg(2+)</name>
        <dbReference type="ChEBI" id="CHEBI:18420"/>
    </ligand>
</feature>
<dbReference type="EMBL" id="CAJNOC010002842">
    <property type="protein sequence ID" value="CAF0954341.1"/>
    <property type="molecule type" value="Genomic_DNA"/>
</dbReference>
<dbReference type="GO" id="GO:0003924">
    <property type="term" value="F:GTPase activity"/>
    <property type="evidence" value="ECO:0007669"/>
    <property type="project" value="InterPro"/>
</dbReference>
<proteinExistence type="inferred from homology"/>
<dbReference type="InterPro" id="IPR027417">
    <property type="entry name" value="P-loop_NTPase"/>
</dbReference>
<evidence type="ECO:0000256" key="2">
    <source>
        <dbReference type="ARBA" id="ARBA00022741"/>
    </source>
</evidence>
<dbReference type="PROSITE" id="PS51419">
    <property type="entry name" value="RAB"/>
    <property type="match status" value="1"/>
</dbReference>
<dbReference type="FunFam" id="3.40.50.300:FF:000412">
    <property type="entry name" value="ADP-ribosylation factor 1"/>
    <property type="match status" value="1"/>
</dbReference>
<name>A0A814DHU9_9BILA</name>
<dbReference type="PRINTS" id="PR00328">
    <property type="entry name" value="SAR1GTPBP"/>
</dbReference>
<dbReference type="Proteomes" id="UP000663879">
    <property type="component" value="Unassembled WGS sequence"/>
</dbReference>
<evidence type="ECO:0000313" key="8">
    <source>
        <dbReference type="Proteomes" id="UP000663879"/>
    </source>
</evidence>
<dbReference type="OrthoDB" id="2011769at2759"/>
<dbReference type="PANTHER" id="PTHR11711">
    <property type="entry name" value="ADP RIBOSYLATION FACTOR-RELATED"/>
    <property type="match status" value="1"/>
</dbReference>
<accession>A0A814DHU9</accession>
<evidence type="ECO:0000256" key="3">
    <source>
        <dbReference type="ARBA" id="ARBA00023134"/>
    </source>
</evidence>
<evidence type="ECO:0000256" key="5">
    <source>
        <dbReference type="PIRSR" id="PIRSR606689-2"/>
    </source>
</evidence>
<dbReference type="GO" id="GO:0030010">
    <property type="term" value="P:establishment of cell polarity"/>
    <property type="evidence" value="ECO:0007669"/>
    <property type="project" value="UniProtKB-ARBA"/>
</dbReference>
<keyword evidence="5" id="KW-0479">Metal-binding</keyword>
<sequence length="188" mass="20989">MGLLVSKLFDLFATWNEGTPSRILLLGLDNAGKTTILYKIKLNENICSIPTIGFNVETVSPVKGVTFTVWDVGGQKKIRTLWKHYFQNTQGLVYVIDSSDSERVSEAAEELHGILEDDAMYGVPVVIIANKQDLPNAMTCSELVQKLDLNKLTRTKNKWFIQNACAVNGEGIYEAMNQMAQMVKENKS</sequence>
<dbReference type="PROSITE" id="PS51417">
    <property type="entry name" value="ARF"/>
    <property type="match status" value="1"/>
</dbReference>
<gene>
    <name evidence="7" type="ORF">OXX778_LOCUS14114</name>
</gene>
<evidence type="ECO:0000313" key="7">
    <source>
        <dbReference type="EMBL" id="CAF0954341.1"/>
    </source>
</evidence>
<reference evidence="7" key="1">
    <citation type="submission" date="2021-02" db="EMBL/GenBank/DDBJ databases">
        <authorList>
            <person name="Nowell W R."/>
        </authorList>
    </citation>
    <scope>NUCLEOTIDE SEQUENCE</scope>
    <source>
        <strain evidence="7">Ploen Becks lab</strain>
    </source>
</reference>
<evidence type="ECO:0000256" key="6">
    <source>
        <dbReference type="RuleBase" id="RU003925"/>
    </source>
</evidence>